<organism evidence="2">
    <name type="scientific">Spironucleus salmonicida</name>
    <dbReference type="NCBI Taxonomy" id="348837"/>
    <lineage>
        <taxon>Eukaryota</taxon>
        <taxon>Metamonada</taxon>
        <taxon>Diplomonadida</taxon>
        <taxon>Hexamitidae</taxon>
        <taxon>Hexamitinae</taxon>
        <taxon>Spironucleus</taxon>
    </lineage>
</organism>
<proteinExistence type="predicted"/>
<keyword evidence="1 2" id="KW-0812">Transmembrane</keyword>
<feature type="transmembrane region" description="Helical" evidence="1">
    <location>
        <begin position="79"/>
        <end position="99"/>
    </location>
</feature>
<sequence length="439" mass="50701">MHQQCRVIEHSLRASSLLNIGIKKLSRTYEFLKYHLVFDFGFSTPFSIIWDSLSQKLSSILIPNILNARRSAAYELEEYYMVVLITSVPTFFGFYMQLSNIMLQIEGIQKLTTLIQLPAAIFVASIPFMSLKIIGQSAPLYQILTIIELVSLSISVPMVIFYGHNYKNLSKAEILKNEQLVNQDITSSVVDEIRLTVTNAFLQDGEEEDQNQVRQKSKFNGDIHLTMTNKEKTDKLHTNPQFISLARQFGSRMTIASILNKQSINMRENIPDDRNRASQLTCSVLDDKKAVSSLETHSIVNLSNIGQLDKQSYQNIPNFSGQIYYSRPAIPVTTRSKQFCFLRYNFTENLKITISETDFTVYTLNLQSIISLQTEQKPIFAKLKLPNTQFAYLYEKFLKTNIKQYIFYFYLQLFVDSETQLNTYYGKIGFYLHIQYNQS</sequence>
<evidence type="ECO:0000313" key="3">
    <source>
        <dbReference type="EMBL" id="KAH0571970.1"/>
    </source>
</evidence>
<reference evidence="3" key="2">
    <citation type="submission" date="2020-12" db="EMBL/GenBank/DDBJ databases">
        <title>New Spironucleus salmonicida genome in near-complete chromosomes.</title>
        <authorList>
            <person name="Xu F."/>
            <person name="Kurt Z."/>
            <person name="Jimenez-Gonzalez A."/>
            <person name="Astvaldsson A."/>
            <person name="Andersson J.O."/>
            <person name="Svard S.G."/>
        </authorList>
    </citation>
    <scope>NUCLEOTIDE SEQUENCE</scope>
    <source>
        <strain evidence="3">ATCC 50377</strain>
    </source>
</reference>
<dbReference type="EMBL" id="AUWU02000006">
    <property type="protein sequence ID" value="KAH0571970.1"/>
    <property type="molecule type" value="Genomic_DNA"/>
</dbReference>
<reference evidence="2 3" key="1">
    <citation type="journal article" date="2014" name="PLoS Genet.">
        <title>The Genome of Spironucleus salmonicida Highlights a Fish Pathogen Adapted to Fluctuating Environments.</title>
        <authorList>
            <person name="Xu F."/>
            <person name="Jerlstrom-Hultqvist J."/>
            <person name="Einarsson E."/>
            <person name="Astvaldsson A."/>
            <person name="Svard S.G."/>
            <person name="Andersson J.O."/>
        </authorList>
    </citation>
    <scope>NUCLEOTIDE SEQUENCE</scope>
    <source>
        <strain evidence="3">ATCC 50377</strain>
    </source>
</reference>
<feature type="transmembrane region" description="Helical" evidence="1">
    <location>
        <begin position="111"/>
        <end position="134"/>
    </location>
</feature>
<dbReference type="EMBL" id="KI546102">
    <property type="protein sequence ID" value="EST44903.1"/>
    <property type="molecule type" value="Genomic_DNA"/>
</dbReference>
<keyword evidence="1" id="KW-0472">Membrane</keyword>
<evidence type="ECO:0000313" key="4">
    <source>
        <dbReference type="Proteomes" id="UP000018208"/>
    </source>
</evidence>
<name>V6LKL8_9EUKA</name>
<gene>
    <name evidence="2" type="ORF">SS50377_15197</name>
    <name evidence="3" type="ORF">SS50377_26170</name>
</gene>
<keyword evidence="4" id="KW-1185">Reference proteome</keyword>
<keyword evidence="1" id="KW-1133">Transmembrane helix</keyword>
<dbReference type="VEuPathDB" id="GiardiaDB:SS50377_26170"/>
<accession>V6LKL8</accession>
<protein>
    <submittedName>
        <fullName evidence="2">Transmembrane domain-containing protein</fullName>
    </submittedName>
</protein>
<feature type="transmembrane region" description="Helical" evidence="1">
    <location>
        <begin position="140"/>
        <end position="162"/>
    </location>
</feature>
<evidence type="ECO:0000256" key="1">
    <source>
        <dbReference type="SAM" id="Phobius"/>
    </source>
</evidence>
<dbReference type="AlphaFoldDB" id="V6LKL8"/>
<dbReference type="Proteomes" id="UP000018208">
    <property type="component" value="Unassembled WGS sequence"/>
</dbReference>
<evidence type="ECO:0000313" key="2">
    <source>
        <dbReference type="EMBL" id="EST44903.1"/>
    </source>
</evidence>